<sequence length="348" mass="38449">MAKVRDLDVYVSRIDILTSIDRTFIDRKMAKLSTILLSSAVVAFLQFAPKDTQQPLIDLLARIPHLSASTILQIAKYIAGFTAATGAISKINTYLSRGVSNNWTEDKYDWNKEVLLLTGASSGLGEQMAQMFADRGVKVIALDVQPIPPSMQSYKNIHFYNCDVTDYTRLPALAAKIRKEHGDPTVLVLNAGIVNAEPLLKIPLARTQKLLDINLTSHFAMLHEFLPSMVAANHGHVVQIASMCSYLSICGLSDYCASKAGVLALHETLRAELRHLYKADKVRTSIVHPTWMRTNILAFEGWVKERKLPFAPLEKCAQQVVEAVMGGYSARVLVPDKLGMQLGMGVRA</sequence>
<dbReference type="PANTHER" id="PTHR24322:SF736">
    <property type="entry name" value="RETINOL DEHYDROGENASE 10"/>
    <property type="match status" value="1"/>
</dbReference>
<evidence type="ECO:0000313" key="5">
    <source>
        <dbReference type="EMBL" id="KAJ6257317.1"/>
    </source>
</evidence>
<evidence type="ECO:0000256" key="1">
    <source>
        <dbReference type="ARBA" id="ARBA00006484"/>
    </source>
</evidence>
<keyword evidence="6" id="KW-1185">Reference proteome</keyword>
<keyword evidence="3" id="KW-0560">Oxidoreductase</keyword>
<dbReference type="InterPro" id="IPR002347">
    <property type="entry name" value="SDR_fam"/>
</dbReference>
<dbReference type="PROSITE" id="PS00061">
    <property type="entry name" value="ADH_SHORT"/>
    <property type="match status" value="1"/>
</dbReference>
<dbReference type="EMBL" id="JAQGDS010000011">
    <property type="protein sequence ID" value="KAJ6257317.1"/>
    <property type="molecule type" value="Genomic_DNA"/>
</dbReference>
<dbReference type="PANTHER" id="PTHR24322">
    <property type="entry name" value="PKSB"/>
    <property type="match status" value="1"/>
</dbReference>
<protein>
    <submittedName>
        <fullName evidence="5">Dehydrogenase RED2</fullName>
    </submittedName>
</protein>
<dbReference type="PRINTS" id="PR00080">
    <property type="entry name" value="SDRFAMILY"/>
</dbReference>
<accession>A0AAD6NGH6</accession>
<dbReference type="InterPro" id="IPR036291">
    <property type="entry name" value="NAD(P)-bd_dom_sf"/>
</dbReference>
<evidence type="ECO:0000256" key="3">
    <source>
        <dbReference type="ARBA" id="ARBA00023002"/>
    </source>
</evidence>
<name>A0AAD6NGH6_DREDA</name>
<comment type="similarity">
    <text evidence="1 4">Belongs to the short-chain dehydrogenases/reductases (SDR) family.</text>
</comment>
<keyword evidence="2" id="KW-0521">NADP</keyword>
<dbReference type="Pfam" id="PF00106">
    <property type="entry name" value="adh_short"/>
    <property type="match status" value="1"/>
</dbReference>
<dbReference type="PRINTS" id="PR00081">
    <property type="entry name" value="GDHRDH"/>
</dbReference>
<dbReference type="GO" id="GO:0016616">
    <property type="term" value="F:oxidoreductase activity, acting on the CH-OH group of donors, NAD or NADP as acceptor"/>
    <property type="evidence" value="ECO:0007669"/>
    <property type="project" value="TreeGrafter"/>
</dbReference>
<organism evidence="5 6">
    <name type="scientific">Drechslerella dactyloides</name>
    <name type="common">Nematode-trapping fungus</name>
    <name type="synonym">Arthrobotrys dactyloides</name>
    <dbReference type="NCBI Taxonomy" id="74499"/>
    <lineage>
        <taxon>Eukaryota</taxon>
        <taxon>Fungi</taxon>
        <taxon>Dikarya</taxon>
        <taxon>Ascomycota</taxon>
        <taxon>Pezizomycotina</taxon>
        <taxon>Orbiliomycetes</taxon>
        <taxon>Orbiliales</taxon>
        <taxon>Orbiliaceae</taxon>
        <taxon>Drechslerella</taxon>
    </lineage>
</organism>
<gene>
    <name evidence="5" type="ORF">Dda_8206</name>
</gene>
<evidence type="ECO:0000313" key="6">
    <source>
        <dbReference type="Proteomes" id="UP001221413"/>
    </source>
</evidence>
<dbReference type="InterPro" id="IPR020904">
    <property type="entry name" value="Sc_DH/Rdtase_CS"/>
</dbReference>
<dbReference type="SUPFAM" id="SSF51735">
    <property type="entry name" value="NAD(P)-binding Rossmann-fold domains"/>
    <property type="match status" value="1"/>
</dbReference>
<reference evidence="5" key="1">
    <citation type="submission" date="2023-01" db="EMBL/GenBank/DDBJ databases">
        <title>The chitinases involved in constricting ring structure development in the nematode-trapping fungus Drechslerella dactyloides.</title>
        <authorList>
            <person name="Wang R."/>
            <person name="Zhang L."/>
            <person name="Tang P."/>
            <person name="Li S."/>
            <person name="Liang L."/>
        </authorList>
    </citation>
    <scope>NUCLEOTIDE SEQUENCE</scope>
    <source>
        <strain evidence="5">YMF1.00031</strain>
    </source>
</reference>
<dbReference type="AlphaFoldDB" id="A0AAD6NGH6"/>
<dbReference type="Gene3D" id="3.40.50.720">
    <property type="entry name" value="NAD(P)-binding Rossmann-like Domain"/>
    <property type="match status" value="1"/>
</dbReference>
<comment type="caution">
    <text evidence="5">The sequence shown here is derived from an EMBL/GenBank/DDBJ whole genome shotgun (WGS) entry which is preliminary data.</text>
</comment>
<dbReference type="Proteomes" id="UP001221413">
    <property type="component" value="Unassembled WGS sequence"/>
</dbReference>
<evidence type="ECO:0000256" key="2">
    <source>
        <dbReference type="ARBA" id="ARBA00022857"/>
    </source>
</evidence>
<proteinExistence type="inferred from homology"/>
<evidence type="ECO:0000256" key="4">
    <source>
        <dbReference type="RuleBase" id="RU000363"/>
    </source>
</evidence>